<evidence type="ECO:0000256" key="6">
    <source>
        <dbReference type="SAM" id="Phobius"/>
    </source>
</evidence>
<gene>
    <name evidence="8" type="ORF">C4544_00435</name>
</gene>
<dbReference type="GO" id="GO:0016020">
    <property type="term" value="C:membrane"/>
    <property type="evidence" value="ECO:0007669"/>
    <property type="project" value="UniProtKB-SubCell"/>
</dbReference>
<keyword evidence="3 6" id="KW-0812">Transmembrane</keyword>
<evidence type="ECO:0000256" key="4">
    <source>
        <dbReference type="ARBA" id="ARBA00022989"/>
    </source>
</evidence>
<feature type="domain" description="Cytochrome C biogenesis protein transmembrane" evidence="7">
    <location>
        <begin position="3"/>
        <end position="219"/>
    </location>
</feature>
<evidence type="ECO:0000256" key="1">
    <source>
        <dbReference type="ARBA" id="ARBA00004141"/>
    </source>
</evidence>
<proteinExistence type="inferred from homology"/>
<comment type="subcellular location">
    <subcellularLocation>
        <location evidence="1">Membrane</location>
        <topology evidence="1">Multi-pass membrane protein</topology>
    </subcellularLocation>
</comment>
<evidence type="ECO:0000313" key="8">
    <source>
        <dbReference type="EMBL" id="RJO62299.1"/>
    </source>
</evidence>
<protein>
    <recommendedName>
        <fullName evidence="7">Cytochrome C biogenesis protein transmembrane domain-containing protein</fullName>
    </recommendedName>
</protein>
<feature type="transmembrane region" description="Helical" evidence="6">
    <location>
        <begin position="15"/>
        <end position="34"/>
    </location>
</feature>
<keyword evidence="5 6" id="KW-0472">Membrane</keyword>
<feature type="transmembrane region" description="Helical" evidence="6">
    <location>
        <begin position="162"/>
        <end position="184"/>
    </location>
</feature>
<feature type="transmembrane region" description="Helical" evidence="6">
    <location>
        <begin position="46"/>
        <end position="70"/>
    </location>
</feature>
<dbReference type="PANTHER" id="PTHR31272:SF9">
    <property type="entry name" value="BLL1027 PROTEIN"/>
    <property type="match status" value="1"/>
</dbReference>
<evidence type="ECO:0000259" key="7">
    <source>
        <dbReference type="Pfam" id="PF02683"/>
    </source>
</evidence>
<dbReference type="AlphaFoldDB" id="A0A419DGN5"/>
<evidence type="ECO:0000256" key="5">
    <source>
        <dbReference type="ARBA" id="ARBA00023136"/>
    </source>
</evidence>
<name>A0A419DGN5_9BACT</name>
<dbReference type="Pfam" id="PF02683">
    <property type="entry name" value="DsbD_TM"/>
    <property type="match status" value="1"/>
</dbReference>
<dbReference type="InterPro" id="IPR003834">
    <property type="entry name" value="Cyt_c_assmbl_TM_dom"/>
</dbReference>
<feature type="transmembrane region" description="Helical" evidence="6">
    <location>
        <begin position="76"/>
        <end position="96"/>
    </location>
</feature>
<dbReference type="PANTHER" id="PTHR31272">
    <property type="entry name" value="CYTOCHROME C-TYPE BIOGENESIS PROTEIN HI_1454-RELATED"/>
    <property type="match status" value="1"/>
</dbReference>
<dbReference type="GO" id="GO:0017004">
    <property type="term" value="P:cytochrome complex assembly"/>
    <property type="evidence" value="ECO:0007669"/>
    <property type="project" value="InterPro"/>
</dbReference>
<evidence type="ECO:0000256" key="3">
    <source>
        <dbReference type="ARBA" id="ARBA00022692"/>
    </source>
</evidence>
<dbReference type="Proteomes" id="UP000285655">
    <property type="component" value="Unassembled WGS sequence"/>
</dbReference>
<evidence type="ECO:0000313" key="9">
    <source>
        <dbReference type="Proteomes" id="UP000285655"/>
    </source>
</evidence>
<evidence type="ECO:0000256" key="2">
    <source>
        <dbReference type="ARBA" id="ARBA00006143"/>
    </source>
</evidence>
<feature type="transmembrane region" description="Helical" evidence="6">
    <location>
        <begin position="205"/>
        <end position="222"/>
    </location>
</feature>
<organism evidence="8 9">
    <name type="scientific">candidate division WS5 bacterium</name>
    <dbReference type="NCBI Taxonomy" id="2093353"/>
    <lineage>
        <taxon>Bacteria</taxon>
        <taxon>candidate division WS5</taxon>
    </lineage>
</organism>
<reference evidence="8 9" key="1">
    <citation type="journal article" date="2017" name="ISME J.">
        <title>Energy and carbon metabolisms in a deep terrestrial subsurface fluid microbial community.</title>
        <authorList>
            <person name="Momper L."/>
            <person name="Jungbluth S.P."/>
            <person name="Lee M.D."/>
            <person name="Amend J.P."/>
        </authorList>
    </citation>
    <scope>NUCLEOTIDE SEQUENCE [LARGE SCALE GENOMIC DNA]</scope>
    <source>
        <strain evidence="8">SURF_29</strain>
    </source>
</reference>
<comment type="caution">
    <text evidence="8">The sequence shown here is derived from an EMBL/GenBank/DDBJ whole genome shotgun (WGS) entry which is preliminary data.</text>
</comment>
<dbReference type="InterPro" id="IPR051790">
    <property type="entry name" value="Cytochrome_c-biogenesis_DsbD"/>
</dbReference>
<sequence length="223" mass="25196">MEMLYLVIINGLIDSFNPCAIGIFLIFISMLFMLKKEKKQVFKISLVYIMSIYISYLLIGVGLIKVVQFFGVPHLITLVGAIIIILVGALSIKDYFLPNSIFSTKIPYSARQLILKWTYKATLPAAAVVGVLVGISEFPCSGGIYIATVGLLSQKETFLRGFLYLLIYNLMFVLPLILIYIITVNQKVAIKLMDWQEREKNHMKLSMGVIMVILGVILLKWYV</sequence>
<accession>A0A419DGN5</accession>
<dbReference type="EMBL" id="QZJW01000002">
    <property type="protein sequence ID" value="RJO62299.1"/>
    <property type="molecule type" value="Genomic_DNA"/>
</dbReference>
<keyword evidence="4 6" id="KW-1133">Transmembrane helix</keyword>
<comment type="similarity">
    <text evidence="2">Belongs to the DsbD family.</text>
</comment>